<evidence type="ECO:0000313" key="2">
    <source>
        <dbReference type="EMBL" id="KZF23708.1"/>
    </source>
</evidence>
<name>A0A165HLR6_XYLHT</name>
<protein>
    <submittedName>
        <fullName evidence="2">Uncharacterized protein</fullName>
    </submittedName>
</protein>
<dbReference type="AlphaFoldDB" id="A0A165HLR6"/>
<gene>
    <name evidence="2" type="ORF">L228DRAFT_238237</name>
</gene>
<reference evidence="2 3" key="1">
    <citation type="journal article" date="2016" name="Fungal Biol.">
        <title>The genome of Xylona heveae provides a window into fungal endophytism.</title>
        <authorList>
            <person name="Gazis R."/>
            <person name="Kuo A."/>
            <person name="Riley R."/>
            <person name="LaButti K."/>
            <person name="Lipzen A."/>
            <person name="Lin J."/>
            <person name="Amirebrahimi M."/>
            <person name="Hesse C.N."/>
            <person name="Spatafora J.W."/>
            <person name="Henrissat B."/>
            <person name="Hainaut M."/>
            <person name="Grigoriev I.V."/>
            <person name="Hibbett D.S."/>
        </authorList>
    </citation>
    <scope>NUCLEOTIDE SEQUENCE [LARGE SCALE GENOMIC DNA]</scope>
    <source>
        <strain evidence="2 3">TC161</strain>
    </source>
</reference>
<dbReference type="EMBL" id="KV407457">
    <property type="protein sequence ID" value="KZF23708.1"/>
    <property type="molecule type" value="Genomic_DNA"/>
</dbReference>
<evidence type="ECO:0000313" key="3">
    <source>
        <dbReference type="Proteomes" id="UP000076632"/>
    </source>
</evidence>
<dbReference type="Proteomes" id="UP000076632">
    <property type="component" value="Unassembled WGS sequence"/>
</dbReference>
<dbReference type="OrthoDB" id="3438962at2759"/>
<proteinExistence type="predicted"/>
<dbReference type="GeneID" id="28896159"/>
<organism evidence="2 3">
    <name type="scientific">Xylona heveae (strain CBS 132557 / TC161)</name>
    <dbReference type="NCBI Taxonomy" id="1328760"/>
    <lineage>
        <taxon>Eukaryota</taxon>
        <taxon>Fungi</taxon>
        <taxon>Dikarya</taxon>
        <taxon>Ascomycota</taxon>
        <taxon>Pezizomycotina</taxon>
        <taxon>Xylonomycetes</taxon>
        <taxon>Xylonales</taxon>
        <taxon>Xylonaceae</taxon>
        <taxon>Xylona</taxon>
    </lineage>
</organism>
<dbReference type="InParanoid" id="A0A165HLR6"/>
<feature type="compositionally biased region" description="Basic and acidic residues" evidence="1">
    <location>
        <begin position="44"/>
        <end position="53"/>
    </location>
</feature>
<dbReference type="RefSeq" id="XP_018189263.1">
    <property type="nucleotide sequence ID" value="XM_018331022.1"/>
</dbReference>
<dbReference type="STRING" id="1328760.A0A165HLR6"/>
<accession>A0A165HLR6</accession>
<evidence type="ECO:0000256" key="1">
    <source>
        <dbReference type="SAM" id="MobiDB-lite"/>
    </source>
</evidence>
<feature type="compositionally biased region" description="Polar residues" evidence="1">
    <location>
        <begin position="10"/>
        <end position="23"/>
    </location>
</feature>
<keyword evidence="3" id="KW-1185">Reference proteome</keyword>
<feature type="compositionally biased region" description="Basic and acidic residues" evidence="1">
    <location>
        <begin position="92"/>
        <end position="112"/>
    </location>
</feature>
<dbReference type="OMA" id="QMAMPGE"/>
<feature type="compositionally biased region" description="Polar residues" evidence="1">
    <location>
        <begin position="60"/>
        <end position="74"/>
    </location>
</feature>
<sequence length="165" mass="17310">MDPTARPQPTEAQAYTTAGNPVQHTPAESAAADRTANIHTTKIAHREAGDVASDHPASSALMSGTQQGQKNDNVSIPPGIGLGQDDPIDPLEGEKMHTYGEGEVRAAQDHKTGTGAEKSLTSDLDRKKAEQEPRRHEIQAQRAAGLDIDGALGQRGGPATVQGHN</sequence>
<feature type="compositionally biased region" description="Basic and acidic residues" evidence="1">
    <location>
        <begin position="123"/>
        <end position="139"/>
    </location>
</feature>
<feature type="region of interest" description="Disordered" evidence="1">
    <location>
        <begin position="1"/>
        <end position="165"/>
    </location>
</feature>